<dbReference type="GO" id="GO:0005737">
    <property type="term" value="C:cytoplasm"/>
    <property type="evidence" value="ECO:0007669"/>
    <property type="project" value="TreeGrafter"/>
</dbReference>
<dbReference type="GO" id="GO:0004151">
    <property type="term" value="F:dihydroorotase activity"/>
    <property type="evidence" value="ECO:0007669"/>
    <property type="project" value="InterPro"/>
</dbReference>
<keyword evidence="4" id="KW-1185">Reference proteome</keyword>
<dbReference type="SUPFAM" id="SSF51338">
    <property type="entry name" value="Composite domain of metallo-dependent hydrolases"/>
    <property type="match status" value="1"/>
</dbReference>
<dbReference type="InterPro" id="IPR011059">
    <property type="entry name" value="Metal-dep_hydrolase_composite"/>
</dbReference>
<reference evidence="3" key="2">
    <citation type="submission" date="2020-09" db="EMBL/GenBank/DDBJ databases">
        <authorList>
            <person name="Sun Q."/>
            <person name="Zhou Y."/>
        </authorList>
    </citation>
    <scope>NUCLEOTIDE SEQUENCE</scope>
    <source>
        <strain evidence="3">CGMCC 1.15448</strain>
    </source>
</reference>
<dbReference type="RefSeq" id="WP_188928454.1">
    <property type="nucleotide sequence ID" value="NZ_BMJC01000001.1"/>
</dbReference>
<gene>
    <name evidence="3" type="primary">pyrC</name>
    <name evidence="3" type="ORF">GCM10011511_06230</name>
</gene>
<dbReference type="Proteomes" id="UP000607559">
    <property type="component" value="Unassembled WGS sequence"/>
</dbReference>
<accession>A0A8J2XQQ0</accession>
<dbReference type="InterPro" id="IPR004722">
    <property type="entry name" value="DHOase"/>
</dbReference>
<dbReference type="GO" id="GO:0046872">
    <property type="term" value="F:metal ion binding"/>
    <property type="evidence" value="ECO:0007669"/>
    <property type="project" value="InterPro"/>
</dbReference>
<dbReference type="EMBL" id="BMJC01000001">
    <property type="protein sequence ID" value="GGA85926.1"/>
    <property type="molecule type" value="Genomic_DNA"/>
</dbReference>
<dbReference type="Gene3D" id="2.30.40.10">
    <property type="entry name" value="Urease, subunit C, domain 1"/>
    <property type="match status" value="1"/>
</dbReference>
<dbReference type="PANTHER" id="PTHR43668:SF2">
    <property type="entry name" value="ALLANTOINASE"/>
    <property type="match status" value="1"/>
</dbReference>
<dbReference type="InterPro" id="IPR032466">
    <property type="entry name" value="Metal_Hydrolase"/>
</dbReference>
<dbReference type="GO" id="GO:0004038">
    <property type="term" value="F:allantoinase activity"/>
    <property type="evidence" value="ECO:0007669"/>
    <property type="project" value="TreeGrafter"/>
</dbReference>
<dbReference type="CDD" id="cd01317">
    <property type="entry name" value="DHOase_IIa"/>
    <property type="match status" value="1"/>
</dbReference>
<dbReference type="PANTHER" id="PTHR43668">
    <property type="entry name" value="ALLANTOINASE"/>
    <property type="match status" value="1"/>
</dbReference>
<name>A0A8J2XQQ0_9BACT</name>
<reference evidence="3" key="1">
    <citation type="journal article" date="2014" name="Int. J. Syst. Evol. Microbiol.">
        <title>Complete genome sequence of Corynebacterium casei LMG S-19264T (=DSM 44701T), isolated from a smear-ripened cheese.</title>
        <authorList>
            <consortium name="US DOE Joint Genome Institute (JGI-PGF)"/>
            <person name="Walter F."/>
            <person name="Albersmeier A."/>
            <person name="Kalinowski J."/>
            <person name="Ruckert C."/>
        </authorList>
    </citation>
    <scope>NUCLEOTIDE SEQUENCE</scope>
    <source>
        <strain evidence="3">CGMCC 1.15448</strain>
    </source>
</reference>
<dbReference type="AlphaFoldDB" id="A0A8J2XQQ0"/>
<proteinExistence type="predicted"/>
<dbReference type="NCBIfam" id="TIGR00857">
    <property type="entry name" value="pyrC_multi"/>
    <property type="match status" value="1"/>
</dbReference>
<comment type="caution">
    <text evidence="3">The sequence shown here is derived from an EMBL/GenBank/DDBJ whole genome shotgun (WGS) entry which is preliminary data.</text>
</comment>
<evidence type="ECO:0000259" key="2">
    <source>
        <dbReference type="Pfam" id="PF12890"/>
    </source>
</evidence>
<evidence type="ECO:0000313" key="3">
    <source>
        <dbReference type="EMBL" id="GGA85926.1"/>
    </source>
</evidence>
<dbReference type="InterPro" id="IPR024403">
    <property type="entry name" value="DHOase_cat"/>
</dbReference>
<dbReference type="GO" id="GO:0006221">
    <property type="term" value="P:pyrimidine nucleotide biosynthetic process"/>
    <property type="evidence" value="ECO:0007669"/>
    <property type="project" value="UniProtKB-KW"/>
</dbReference>
<dbReference type="GO" id="GO:0006145">
    <property type="term" value="P:purine nucleobase catabolic process"/>
    <property type="evidence" value="ECO:0007669"/>
    <property type="project" value="TreeGrafter"/>
</dbReference>
<dbReference type="SUPFAM" id="SSF51556">
    <property type="entry name" value="Metallo-dependent hydrolases"/>
    <property type="match status" value="1"/>
</dbReference>
<sequence>MTILIEKASIVDRNSPHHGTIRDILVEDGRITAIGTDLTMPADKTVRHPGLHVSPGWVDVFSHFCDPGYEFKETLETGAAAAAAGGYTDVFVIPNTKPVVDSKSQVEYIRRKAATLPVRVWPVGAVTRGLEGKDLAEMYDMRHSGAVAFSDGLQPVQAAGLLLKGLQYVKAFDGVIIQIPDDRTVGANGLMNEGVISTRLGLPGKPMMAEELMVARDIKLARYTGSRLHFTGVTSPRSLEYIRRAKESGLAVSCSVTPYHLYFTDADLTDYDTNLKVYPPLRDSPTVQTLRHAVLEGVVDAIASHHLPHEFDSKVVEFEYAKPGMSSLETAYAVLCTALPGLSADRAVQLLSVGPRELFGLDQPSIAEGKEAVLTFFDPAGKTQVSLSASKSKNNPFLGRTLEGQVLGILNGTHLHLNQPEQ</sequence>
<protein>
    <submittedName>
        <fullName evidence="3">Dihydroorotase</fullName>
    </submittedName>
</protein>
<dbReference type="Pfam" id="PF12890">
    <property type="entry name" value="DHOase"/>
    <property type="match status" value="1"/>
</dbReference>
<dbReference type="InterPro" id="IPR050138">
    <property type="entry name" value="DHOase/Allantoinase_Hydrolase"/>
</dbReference>
<evidence type="ECO:0000256" key="1">
    <source>
        <dbReference type="ARBA" id="ARBA00022975"/>
    </source>
</evidence>
<dbReference type="Gene3D" id="3.20.20.140">
    <property type="entry name" value="Metal-dependent hydrolases"/>
    <property type="match status" value="1"/>
</dbReference>
<evidence type="ECO:0000313" key="4">
    <source>
        <dbReference type="Proteomes" id="UP000607559"/>
    </source>
</evidence>
<feature type="domain" description="Dihydroorotase catalytic" evidence="2">
    <location>
        <begin position="54"/>
        <end position="234"/>
    </location>
</feature>
<keyword evidence="1" id="KW-0665">Pyrimidine biosynthesis</keyword>
<organism evidence="3 4">
    <name type="scientific">Puia dinghuensis</name>
    <dbReference type="NCBI Taxonomy" id="1792502"/>
    <lineage>
        <taxon>Bacteria</taxon>
        <taxon>Pseudomonadati</taxon>
        <taxon>Bacteroidota</taxon>
        <taxon>Chitinophagia</taxon>
        <taxon>Chitinophagales</taxon>
        <taxon>Chitinophagaceae</taxon>
        <taxon>Puia</taxon>
    </lineage>
</organism>